<sequence>MKSIVILIFFLSSIIGLGQDYIFLESKNGFREIKLGTSVENYPEFNRKDNSNAELFKLSLNSKADYVYVGSNDDKIKTAKILFIYLTTNNNVISEIKVVTEKVLNVYAILNSAYGEPSSKHGDKWIWKTNNIECSIEGDQNTIPGYHIVYKDISNERIELKKMKLESTKKAQAEL</sequence>
<evidence type="ECO:0000313" key="2">
    <source>
        <dbReference type="Proteomes" id="UP000830583"/>
    </source>
</evidence>
<organism evidence="1 2">
    <name type="scientific">Flavobacterium azooxidireducens</name>
    <dbReference type="NCBI Taxonomy" id="1871076"/>
    <lineage>
        <taxon>Bacteria</taxon>
        <taxon>Pseudomonadati</taxon>
        <taxon>Bacteroidota</taxon>
        <taxon>Flavobacteriia</taxon>
        <taxon>Flavobacteriales</taxon>
        <taxon>Flavobacteriaceae</taxon>
        <taxon>Flavobacterium</taxon>
    </lineage>
</organism>
<gene>
    <name evidence="1" type="ORF">M0M57_01855</name>
</gene>
<proteinExistence type="predicted"/>
<evidence type="ECO:0000313" key="1">
    <source>
        <dbReference type="EMBL" id="UPQ79594.1"/>
    </source>
</evidence>
<keyword evidence="2" id="KW-1185">Reference proteome</keyword>
<reference evidence="1" key="1">
    <citation type="submission" date="2022-04" db="EMBL/GenBank/DDBJ databases">
        <title>Consumption of N2O by Flavobacterium azooxidireducens sp. nov. isolated from Decomposing Leaf Litter of Phragmites australis (Cav.).</title>
        <authorList>
            <person name="Behrendt U."/>
            <person name="Spanner T."/>
            <person name="Augustin J."/>
            <person name="Horn M.A."/>
            <person name="Kolb S."/>
            <person name="Ulrich A."/>
        </authorList>
    </citation>
    <scope>NUCLEOTIDE SEQUENCE</scope>
    <source>
        <strain evidence="1">IGB 4-14</strain>
    </source>
</reference>
<accession>A0ABY4KFW6</accession>
<dbReference type="Proteomes" id="UP000830583">
    <property type="component" value="Chromosome"/>
</dbReference>
<name>A0ABY4KFW6_9FLAO</name>
<dbReference type="RefSeq" id="WP_248434844.1">
    <property type="nucleotide sequence ID" value="NZ_CP096205.1"/>
</dbReference>
<dbReference type="EMBL" id="CP096205">
    <property type="protein sequence ID" value="UPQ79594.1"/>
    <property type="molecule type" value="Genomic_DNA"/>
</dbReference>
<protein>
    <submittedName>
        <fullName evidence="1">Uncharacterized protein</fullName>
    </submittedName>
</protein>